<dbReference type="Pfam" id="PF07891">
    <property type="entry name" value="DUF1666"/>
    <property type="match status" value="1"/>
</dbReference>
<feature type="region of interest" description="Disordered" evidence="1">
    <location>
        <begin position="202"/>
        <end position="231"/>
    </location>
</feature>
<feature type="signal peptide" evidence="2">
    <location>
        <begin position="1"/>
        <end position="24"/>
    </location>
</feature>
<comment type="caution">
    <text evidence="3">The sequence shown here is derived from an EMBL/GenBank/DDBJ whole genome shotgun (WGS) entry which is preliminary data.</text>
</comment>
<dbReference type="InterPro" id="IPR012870">
    <property type="entry name" value="DUF1666"/>
</dbReference>
<keyword evidence="4" id="KW-1185">Reference proteome</keyword>
<proteinExistence type="predicted"/>
<dbReference type="Proteomes" id="UP000734854">
    <property type="component" value="Unassembled WGS sequence"/>
</dbReference>
<evidence type="ECO:0000256" key="2">
    <source>
        <dbReference type="SAM" id="SignalP"/>
    </source>
</evidence>
<dbReference type="PANTHER" id="PTHR46741">
    <property type="entry name" value="OS09G0413600 PROTEIN"/>
    <property type="match status" value="1"/>
</dbReference>
<protein>
    <recommendedName>
        <fullName evidence="5">Ribosomal protein L34Ae</fullName>
    </recommendedName>
</protein>
<evidence type="ECO:0000313" key="4">
    <source>
        <dbReference type="Proteomes" id="UP000734854"/>
    </source>
</evidence>
<feature type="compositionally biased region" description="Basic and acidic residues" evidence="1">
    <location>
        <begin position="208"/>
        <end position="226"/>
    </location>
</feature>
<sequence>MALHFVSFWLLFTNFLVLLHKLVARHAFRVKDTATDDTLLEFINLDSSPEEEEPCLVFKFQYQISNQSPVNEEEEQSSSETRICDREKGFSSLNKTSMNSETGLFDEVVEELNGYLSEKDIEIEEFTDPCSLGPQLDPWEGEVESSEVTASEEVQLKICGEDDEVLFMDDEYSDRKEVGHPTNTSTGTISCSLNSRIETGSISIPNSEKLDSDLREQQHHTQKTEMKSSAGEDYDELEALWEHQELIEQLRMELRKLEDIGLPTIFEESESSRRLEDLKPLILDESFLHEDPMNEMERSHWSYRERMRKFDILIYQKMYAIGILQLKDPLRSVGSRKAQGLAIQSILSQSFSSVYRKSNVDPSQKMISEIQGDLEVIYVGQACLSWEFLRWQYEKALPQLFNQSGHRFYHQVAGEFQQFQVNIQRFIENEVFEGPRLPYYIKSRCVLRNLLQVPVLKEDCSNGINGEMMEEIMKQSIAIFWEFIKADKDQTVGILKVLMGTHVALQDPSDAGLLEDIQFEFNKKEKKLKDITRTCNCLVKFRKPKEDKLNQAVLFSQVDLKLVARVLRMPRITTEQLLWCHKKLSKIKFHY</sequence>
<accession>A0A8J5MAS7</accession>
<feature type="chain" id="PRO_5035275932" description="Ribosomal protein L34Ae" evidence="2">
    <location>
        <begin position="25"/>
        <end position="591"/>
    </location>
</feature>
<name>A0A8J5MAS7_ZINOF</name>
<reference evidence="3 4" key="1">
    <citation type="submission" date="2020-08" db="EMBL/GenBank/DDBJ databases">
        <title>Plant Genome Project.</title>
        <authorList>
            <person name="Zhang R.-G."/>
        </authorList>
    </citation>
    <scope>NUCLEOTIDE SEQUENCE [LARGE SCALE GENOMIC DNA]</scope>
    <source>
        <tissue evidence="3">Rhizome</tissue>
    </source>
</reference>
<gene>
    <name evidence="3" type="ORF">ZIOFF_004315</name>
</gene>
<dbReference type="EMBL" id="JACMSC010000001">
    <property type="protein sequence ID" value="KAG6539162.1"/>
    <property type="molecule type" value="Genomic_DNA"/>
</dbReference>
<dbReference type="PANTHER" id="PTHR46741:SF2">
    <property type="entry name" value="RIBOSOMAL PROTEIN L34AE"/>
    <property type="match status" value="1"/>
</dbReference>
<evidence type="ECO:0000313" key="3">
    <source>
        <dbReference type="EMBL" id="KAG6539162.1"/>
    </source>
</evidence>
<keyword evidence="2" id="KW-0732">Signal</keyword>
<dbReference type="AlphaFoldDB" id="A0A8J5MAS7"/>
<evidence type="ECO:0008006" key="5">
    <source>
        <dbReference type="Google" id="ProtNLM"/>
    </source>
</evidence>
<organism evidence="3 4">
    <name type="scientific">Zingiber officinale</name>
    <name type="common">Ginger</name>
    <name type="synonym">Amomum zingiber</name>
    <dbReference type="NCBI Taxonomy" id="94328"/>
    <lineage>
        <taxon>Eukaryota</taxon>
        <taxon>Viridiplantae</taxon>
        <taxon>Streptophyta</taxon>
        <taxon>Embryophyta</taxon>
        <taxon>Tracheophyta</taxon>
        <taxon>Spermatophyta</taxon>
        <taxon>Magnoliopsida</taxon>
        <taxon>Liliopsida</taxon>
        <taxon>Zingiberales</taxon>
        <taxon>Zingiberaceae</taxon>
        <taxon>Zingiber</taxon>
    </lineage>
</organism>
<evidence type="ECO:0000256" key="1">
    <source>
        <dbReference type="SAM" id="MobiDB-lite"/>
    </source>
</evidence>